<dbReference type="Proteomes" id="UP000283543">
    <property type="component" value="Unassembled WGS sequence"/>
</dbReference>
<sequence>MAANSKDPNIQLLVFNGNKKGFRVWTQKFVQHLKALTTAKVGLWLANQTSRPEPKIKFEDWLSGEPPVVHGANESEQRWYSHYRSEQVQEIRSLLSKVLPDAFTQQFKDAFGEDQPVHLLWAAVEKRYGESNVNTVKTLVGHLISTANNDFPNLEVLFCDLKSARNTINVHTQKYLGRDMISEDLIVALVLGVLPNEYFGAQISLDEKGFNLVDVEAKLIGIFGTKYKKVIMGMGSQSNSIYRGYGQSKGNHAVNFVQSGDKKRKHGNGPTVGNDVSDRGQCFNCFGQYNVGGQPHVKSECPKRKEDFGRKEFRSNIAQKPNSKRPKVGGTKIPCGIVEYGTGQPTPALNGPNEDHWVQEYVVEDRNDFLDLGSAGDIAVNNILTVDGMSSSMKQLSVQLDQKVRDNYGFLLANRNLSDSDWALDSGCGHHLTGSGLV</sequence>
<comment type="caution">
    <text evidence="1">The sequence shown here is derived from an EMBL/GenBank/DDBJ whole genome shotgun (WGS) entry which is preliminary data.</text>
</comment>
<proteinExistence type="predicted"/>
<dbReference type="EMBL" id="QUTB01004790">
    <property type="protein sequence ID" value="RHY59689.1"/>
    <property type="molecule type" value="Genomic_DNA"/>
</dbReference>
<name>A0A3R7AUS7_APHAT</name>
<accession>A0A3R7AUS7</accession>
<reference evidence="1 2" key="1">
    <citation type="submission" date="2018-08" db="EMBL/GenBank/DDBJ databases">
        <title>Aphanomyces genome sequencing and annotation.</title>
        <authorList>
            <person name="Minardi D."/>
            <person name="Oidtmann B."/>
            <person name="Van Der Giezen M."/>
            <person name="Studholme D.J."/>
        </authorList>
    </citation>
    <scope>NUCLEOTIDE SEQUENCE [LARGE SCALE GENOMIC DNA]</scope>
    <source>
        <strain evidence="1 2">Si</strain>
    </source>
</reference>
<evidence type="ECO:0000313" key="1">
    <source>
        <dbReference type="EMBL" id="RHY59689.1"/>
    </source>
</evidence>
<gene>
    <name evidence="1" type="ORF">DYB34_009570</name>
</gene>
<dbReference type="AlphaFoldDB" id="A0A3R7AUS7"/>
<evidence type="ECO:0000313" key="2">
    <source>
        <dbReference type="Proteomes" id="UP000283543"/>
    </source>
</evidence>
<dbReference type="VEuPathDB" id="FungiDB:H257_07516"/>
<organism evidence="1 2">
    <name type="scientific">Aphanomyces astaci</name>
    <name type="common">Crayfish plague agent</name>
    <dbReference type="NCBI Taxonomy" id="112090"/>
    <lineage>
        <taxon>Eukaryota</taxon>
        <taxon>Sar</taxon>
        <taxon>Stramenopiles</taxon>
        <taxon>Oomycota</taxon>
        <taxon>Saprolegniomycetes</taxon>
        <taxon>Saprolegniales</taxon>
        <taxon>Verrucalvaceae</taxon>
        <taxon>Aphanomyces</taxon>
    </lineage>
</organism>
<protein>
    <submittedName>
        <fullName evidence="1">Uncharacterized protein</fullName>
    </submittedName>
</protein>